<dbReference type="Gene3D" id="2.40.400.10">
    <property type="entry name" value="Acetoacetate decarboxylase-like"/>
    <property type="match status" value="1"/>
</dbReference>
<gene>
    <name evidence="1" type="ORF">Din_021707</name>
</gene>
<dbReference type="InterPro" id="IPR039343">
    <property type="entry name" value="NDX1-like"/>
</dbReference>
<evidence type="ECO:0000313" key="1">
    <source>
        <dbReference type="EMBL" id="MPA52266.1"/>
    </source>
</evidence>
<dbReference type="PANTHER" id="PTHR35467:SF2">
    <property type="entry name" value="PROTEIN NEOXANTHIN-DEFICIENT 1"/>
    <property type="match status" value="1"/>
</dbReference>
<dbReference type="AlphaFoldDB" id="A0A5B7A995"/>
<organism evidence="1">
    <name type="scientific">Davidia involucrata</name>
    <name type="common">Dove tree</name>
    <dbReference type="NCBI Taxonomy" id="16924"/>
    <lineage>
        <taxon>Eukaryota</taxon>
        <taxon>Viridiplantae</taxon>
        <taxon>Streptophyta</taxon>
        <taxon>Embryophyta</taxon>
        <taxon>Tracheophyta</taxon>
        <taxon>Spermatophyta</taxon>
        <taxon>Magnoliopsida</taxon>
        <taxon>eudicotyledons</taxon>
        <taxon>Gunneridae</taxon>
        <taxon>Pentapetalae</taxon>
        <taxon>asterids</taxon>
        <taxon>Cornales</taxon>
        <taxon>Nyssaceae</taxon>
        <taxon>Davidia</taxon>
    </lineage>
</organism>
<evidence type="ECO:0008006" key="2">
    <source>
        <dbReference type="Google" id="ProtNLM"/>
    </source>
</evidence>
<dbReference type="EMBL" id="GHES01021707">
    <property type="protein sequence ID" value="MPA52266.1"/>
    <property type="molecule type" value="Transcribed_RNA"/>
</dbReference>
<dbReference type="InterPro" id="IPR023375">
    <property type="entry name" value="ADC_dom_sf"/>
</dbReference>
<dbReference type="PANTHER" id="PTHR35467">
    <property type="match status" value="1"/>
</dbReference>
<protein>
    <recommendedName>
        <fullName evidence="2">Protein NEOXANTHIN-DEFICIENT 1</fullName>
    </recommendedName>
</protein>
<reference evidence="1" key="1">
    <citation type="submission" date="2019-08" db="EMBL/GenBank/DDBJ databases">
        <title>Reference gene set and small RNA set construction with multiple tissues from Davidia involucrata Baill.</title>
        <authorList>
            <person name="Yang H."/>
            <person name="Zhou C."/>
            <person name="Li G."/>
            <person name="Wang J."/>
            <person name="Gao P."/>
            <person name="Wang M."/>
            <person name="Wang R."/>
            <person name="Zhao Y."/>
        </authorList>
    </citation>
    <scope>NUCLEOTIDE SEQUENCE</scope>
    <source>
        <tissue evidence="1">Mixed with DoveR01_LX</tissue>
    </source>
</reference>
<accession>A0A5B7A995</accession>
<dbReference type="SUPFAM" id="SSF160104">
    <property type="entry name" value="Acetoacetate decarboxylase-like"/>
    <property type="match status" value="1"/>
</dbReference>
<name>A0A5B7A995_DAVIN</name>
<proteinExistence type="predicted"/>
<sequence length="303" mass="33292">MQSMEVKETKSSSGYGKPPWVFKGSALYQLHLVKAETARAFVPKEFRLVEAFGYTLGGFFLASYDDSPVGIFNELVVIAGIVWNPPTSCAWAARVLVNSDEACVHGRKDVGLPSQVARFSKRITAIPRESKSKINGFLNMIGVGTADSSPKNRMDIQVTEFKGPAATDICTINLGTAVPELNSNKFLGPVIRMSLPSFSGCTEYNPHLLKYSCQIECRIRAVQPAEVSGPSLPPKIDTEKSSECQSFDITDTTTREVRENERNLSISVMLSKPILALEFNCLKMQVEAPIVVSPCSKYILKRS</sequence>